<dbReference type="InterPro" id="IPR050909">
    <property type="entry name" value="Bact_Autotransporter_VF"/>
</dbReference>
<evidence type="ECO:0000256" key="2">
    <source>
        <dbReference type="ARBA" id="ARBA00022525"/>
    </source>
</evidence>
<dbReference type="OrthoDB" id="1776524at2"/>
<dbReference type="PANTHER" id="PTHR12338">
    <property type="entry name" value="AUTOTRANSPORTER"/>
    <property type="match status" value="1"/>
</dbReference>
<comment type="subcellular location">
    <subcellularLocation>
        <location evidence="1">Secreted</location>
    </subcellularLocation>
</comment>
<gene>
    <name evidence="7" type="ORF">DKG74_04645</name>
</gene>
<evidence type="ECO:0000313" key="8">
    <source>
        <dbReference type="Proteomes" id="UP000245461"/>
    </source>
</evidence>
<evidence type="ECO:0000256" key="3">
    <source>
        <dbReference type="ARBA" id="ARBA00022729"/>
    </source>
</evidence>
<dbReference type="Proteomes" id="UP000245461">
    <property type="component" value="Unassembled WGS sequence"/>
</dbReference>
<dbReference type="SMART" id="SM00912">
    <property type="entry name" value="Haemagg_act"/>
    <property type="match status" value="1"/>
</dbReference>
<feature type="chain" id="PRO_5016334262" description="Filamentous haemagglutinin FhaB/tRNA nuclease CdiA-like TPS domain-containing protein" evidence="5">
    <location>
        <begin position="28"/>
        <end position="2436"/>
    </location>
</feature>
<dbReference type="GO" id="GO:0005576">
    <property type="term" value="C:extracellular region"/>
    <property type="evidence" value="ECO:0007669"/>
    <property type="project" value="UniProtKB-SubCell"/>
</dbReference>
<dbReference type="Gene3D" id="2.160.20.10">
    <property type="entry name" value="Single-stranded right-handed beta-helix, Pectin lyase-like"/>
    <property type="match status" value="1"/>
</dbReference>
<feature type="compositionally biased region" description="Gly residues" evidence="4">
    <location>
        <begin position="323"/>
        <end position="337"/>
    </location>
</feature>
<evidence type="ECO:0000259" key="6">
    <source>
        <dbReference type="SMART" id="SM00912"/>
    </source>
</evidence>
<dbReference type="RefSeq" id="WP_109903127.1">
    <property type="nucleotide sequence ID" value="NZ_QGLE01000002.1"/>
</dbReference>
<evidence type="ECO:0000256" key="1">
    <source>
        <dbReference type="ARBA" id="ARBA00004613"/>
    </source>
</evidence>
<dbReference type="InterPro" id="IPR011050">
    <property type="entry name" value="Pectin_lyase_fold/virulence"/>
</dbReference>
<dbReference type="InterPro" id="IPR012334">
    <property type="entry name" value="Pectin_lyas_fold"/>
</dbReference>
<feature type="domain" description="Filamentous haemagglutinin FhaB/tRNA nuclease CdiA-like TPS" evidence="6">
    <location>
        <begin position="32"/>
        <end position="144"/>
    </location>
</feature>
<name>A0A317EG51_9PROT</name>
<dbReference type="EMBL" id="QGLE01000002">
    <property type="protein sequence ID" value="PWR25060.1"/>
    <property type="molecule type" value="Genomic_DNA"/>
</dbReference>
<accession>A0A317EG51</accession>
<keyword evidence="8" id="KW-1185">Reference proteome</keyword>
<keyword evidence="3 5" id="KW-0732">Signal</keyword>
<evidence type="ECO:0000313" key="7">
    <source>
        <dbReference type="EMBL" id="PWR25060.1"/>
    </source>
</evidence>
<feature type="region of interest" description="Disordered" evidence="4">
    <location>
        <begin position="323"/>
        <end position="344"/>
    </location>
</feature>
<dbReference type="SUPFAM" id="SSF51126">
    <property type="entry name" value="Pectin lyase-like"/>
    <property type="match status" value="1"/>
</dbReference>
<dbReference type="PANTHER" id="PTHR12338:SF8">
    <property type="entry name" value="HEME_HEMOPEXIN-BINDING PROTEIN"/>
    <property type="match status" value="1"/>
</dbReference>
<evidence type="ECO:0000256" key="5">
    <source>
        <dbReference type="SAM" id="SignalP"/>
    </source>
</evidence>
<dbReference type="InterPro" id="IPR008638">
    <property type="entry name" value="FhaB/CdiA-like_TPS"/>
</dbReference>
<dbReference type="NCBIfam" id="TIGR01901">
    <property type="entry name" value="adhes_NPXG"/>
    <property type="match status" value="1"/>
</dbReference>
<evidence type="ECO:0000256" key="4">
    <source>
        <dbReference type="SAM" id="MobiDB-lite"/>
    </source>
</evidence>
<protein>
    <recommendedName>
        <fullName evidence="6">Filamentous haemagglutinin FhaB/tRNA nuclease CdiA-like TPS domain-containing protein</fullName>
    </recommendedName>
</protein>
<keyword evidence="2" id="KW-0964">Secreted</keyword>
<reference evidence="7 8" key="1">
    <citation type="submission" date="2018-05" db="EMBL/GenBank/DDBJ databases">
        <title>Zavarzinia sp. HR-AS.</title>
        <authorList>
            <person name="Lee Y."/>
            <person name="Jeon C.O."/>
        </authorList>
    </citation>
    <scope>NUCLEOTIDE SEQUENCE [LARGE SCALE GENOMIC DNA]</scope>
    <source>
        <strain evidence="7 8">HR-AS</strain>
    </source>
</reference>
<feature type="signal peptide" evidence="5">
    <location>
        <begin position="1"/>
        <end position="27"/>
    </location>
</feature>
<proteinExistence type="predicted"/>
<organism evidence="7 8">
    <name type="scientific">Zavarzinia aquatilis</name>
    <dbReference type="NCBI Taxonomy" id="2211142"/>
    <lineage>
        <taxon>Bacteria</taxon>
        <taxon>Pseudomonadati</taxon>
        <taxon>Pseudomonadota</taxon>
        <taxon>Alphaproteobacteria</taxon>
        <taxon>Rhodospirillales</taxon>
        <taxon>Zavarziniaceae</taxon>
        <taxon>Zavarzinia</taxon>
    </lineage>
</organism>
<sequence>MTFAFFPSARRAALLASTALGIVLVGAPVAPTRANPTGGTVVRGEATVTTAPGTVTVRQTTDRAVIDWQDFSVGGGESTSFVQPGRGSVTLNRVTGDDASVIDGKLTANGNVFLVNRNGVLVGAGAQIDVGGLVASTSDIADDAFMAGRDRFDRPTDNPNARVVNEGRITVADKGIAALVGPTVANDGVIAARLGTVALGSAETFTVDLAGDGLIAFDTGQTVDRATGAPQVANSGVISAAGGTIVLDARQASSVVDRAIDMTGVIEAGSISTEGGTVILSGGAGTTAVSGTVDASGTTGGTIEITGRQVAVAGSASLDASGARGGGTVRLGGGPRGTGATPRAETTTVAAGARVDVSATVQGDGGTIAVWSDKTTDFAGTARATGGASGGNGGLIETSSAGKLSVEGASIDASAASGKAGEWLLDPADIAIVNRGSPIPADGVFIPADASLVSIDSIFDVLKTGTNVSIVTNDPAIKGDGNISYLANAAYDLGGVGASLRLEAAGAIDWSGTLQVSNGTLSIDAVAGQGLMWSGTLDGAAADLTLRATAGGSIKIFDGRLVADTIDLRGCMTGAGGCGTDADPYGVGIQPTASGTSGSVPSIVIDAGQLTLLGGYGGIGIDHGADSESSIDIAVGRQLHMQGYGLDPFHIGNGVFSPASTATVLITGAFRNSNLGAIVGAPPGIDVPGLSESELAAIGGFQSLTLRTGAASATFDADEASGSASVLVVGAVPGQVTFNVPFDVFVEVNDGGDFYLASNVTIKSADSISIVTSSPSSKASFLGAADIGGDFTIDSPDIILARGLDVAGRILLDGDVAVAAPAIAVTAGTNLDITGTLDGLVAPGGPVSPHVGLTAKAGSVRIRGDVGFGVGLASLTVLGGAVEIAGVSTLGDQNYLASVITLFGSDSAGNDYRSAAGDITFDGTTMLAGTTAIAAADGGIHFTRDIMRLDSTLETALTLTAGGASGDVIVDGDIGSVEGMLDRVTVAATRSFTLHDVLTSGDQTYAAPLGQFFGETYRSFSGSIVAAATEAALVSGPTLFDAGRGVSFGKVDSTDEGFGGLNVVARAGSIGFFGALGGTTRLSFLTAKASERITADDIGTTGDAMLFAPDIAFTGASYDAGGAFIAHGAMTIARDLSIAGHDLVDLNGDIDLASAVGAGLSVGSAAGDILIGGDVGGMTAIAYLDATAAGEISLANAATEGDQRFSASRVNLGGATYDAGGAFAISGEAVASRTLAITAGDDIVFDGSLDARGDAVDIVAKSGGDLTIFGPMGGIDAFGSIELSALGVAAIGAVDAIGALTVTAGDHIHLLDTHVAAGGDIGLFADLRLAQDARIVSGGSVTIGGKVDGDGLSDGIPSLNVAGNGGFVRIDGAIGGQSAMLDVTLSALDRVSIDDVTTEGSQLYDAPLALLGGATYSAGRDFNVTGDAGIVHGASIEAGGDIHFGGTIEATDGGGALRAAAPGLTARAGGDLGIDGDIGGTKTLGAIDLTATGDILLQSAQATGGISVVAGGLVRLAGTLDAGGDLSLRGALKLLGDTRLLAAGSVLIAGTVDADCTTCLVAAAPGLDIEAATGSVEVTGAIGSLSAPGNVRIGAAGTLDVAAIDAGGSLTLAGNGITLNGASYTAAGDIDILGDTLLTGVTTLAAGGGIGVRGTMDAADGTGRDRVPAPTLTARSNGDLLLAGDIGSRGALGDIMLEAGGSATVAAIDSVGSLNIEAGDHIHLSGNHIVTGGDIDLFADVRLAQSISIASGGSVTVYGRIDGDGLSDETPSLDLIGNGGFVRVNGAIGGLSALLDVTMIAPGRITLGDVTTEGRQYYDAPLALLRGATYRAGLGFTVTGDTEIARDVTVTAGRDVRFGGRIDAIDEGAGRRGHAPLLTADAGGDLLVDGDIGGSGILGGIDLTAARDILLHGVTVADGIYAAADGFIRLGGRLDAGGGLSLLGTVRLFADTLLRAGESVFVDGTIDVDDCYGCLVSASPGLDIEAAAGTVEITGAIGAVSAPGDIWISADGSIDVADIDTDGSIFMRGNGITLNGGHYSASEGINIQGDTVLTRATSVTAGGDVDIVGTVDMLPGADGGDALPVPTKGPVEIISRGGNVSLAKAVGAAGSLGSLLVSAAEEIFLARGVWTDGGQTYDASRVTATNAILASTSAGIAIDGSLEASGDVTLQAATDIDIAGTIDSLRGEGSGLARVGMTAGREIRLLGAVGQGAALGSFELVAGVRIDPLSVTTFGAQSYSAPIVILSGSRYETNGGTFTTSGNLSLTAPEVTIVTTGSGGDGDILLEGAADGADVTLDAGDGDITGLNVTFNRLTVMSTTGSATMGGSLGDISGVEAAADVLRPDGIAATYLFNDCVMATSCGGPPPPVGSIDPEGTIKVTLPPPLVLPQLSPTPLIVLATDDPLDDPRFVLSNTGKDTLWRLDLLLPDATREGGQ</sequence>
<comment type="caution">
    <text evidence="7">The sequence shown here is derived from an EMBL/GenBank/DDBJ whole genome shotgun (WGS) entry which is preliminary data.</text>
</comment>
<dbReference type="Pfam" id="PF05860">
    <property type="entry name" value="TPS"/>
    <property type="match status" value="1"/>
</dbReference>